<feature type="region of interest" description="Disordered" evidence="1">
    <location>
        <begin position="47"/>
        <end position="76"/>
    </location>
</feature>
<gene>
    <name evidence="2" type="ORF">VKT23_011732</name>
</gene>
<evidence type="ECO:0000313" key="3">
    <source>
        <dbReference type="Proteomes" id="UP001498398"/>
    </source>
</evidence>
<evidence type="ECO:0000313" key="2">
    <source>
        <dbReference type="EMBL" id="KAK7453459.1"/>
    </source>
</evidence>
<dbReference type="EMBL" id="JBANRG010000026">
    <property type="protein sequence ID" value="KAK7453459.1"/>
    <property type="molecule type" value="Genomic_DNA"/>
</dbReference>
<feature type="compositionally biased region" description="Basic and acidic residues" evidence="1">
    <location>
        <begin position="111"/>
        <end position="123"/>
    </location>
</feature>
<feature type="compositionally biased region" description="Low complexity" evidence="1">
    <location>
        <begin position="47"/>
        <end position="71"/>
    </location>
</feature>
<evidence type="ECO:0000256" key="1">
    <source>
        <dbReference type="SAM" id="MobiDB-lite"/>
    </source>
</evidence>
<reference evidence="2 3" key="1">
    <citation type="submission" date="2024-01" db="EMBL/GenBank/DDBJ databases">
        <title>A draft genome for the cacao thread blight pathogen Marasmiellus scandens.</title>
        <authorList>
            <person name="Baruah I.K."/>
            <person name="Leung J."/>
            <person name="Bukari Y."/>
            <person name="Amoako-Attah I."/>
            <person name="Meinhardt L.W."/>
            <person name="Bailey B.A."/>
            <person name="Cohen S.P."/>
        </authorList>
    </citation>
    <scope>NUCLEOTIDE SEQUENCE [LARGE SCALE GENOMIC DNA]</scope>
    <source>
        <strain evidence="2 3">GH-19</strain>
    </source>
</reference>
<protein>
    <recommendedName>
        <fullName evidence="4">Enamelin</fullName>
    </recommendedName>
</protein>
<feature type="compositionally biased region" description="Pro residues" evidence="1">
    <location>
        <begin position="166"/>
        <end position="177"/>
    </location>
</feature>
<sequence>MPGSEFFGGAHDFVMNGTTISHVQGDQYNVENNNNQRITGSYNTYNNHNINSNNHNSNINNADSNNNNYSNGLGNRQGDGYYHTPFMPIPNYDGWNAYAPGGVGSNPNQRWQEEPRAHDRRENAWQGSHHGGQYRSPEPARHEQYESMPRPEYNQQVDPRDRRRQAPPPPPPPPPPRTSNRPLHPREEQGRNQRMVPAPFPAAGSNLGYVDQRRGETSYGSPARGQQRPHPPQYPSEPNYNYQRQPPPMPTASAPPVAPYYNDSPHLSQQDPNQQDSSFDQEYSESVEPNDNQPGGSAGSSSSMNRDRSSRSASYCQGLSSRSAEQGYR</sequence>
<feature type="compositionally biased region" description="Polar residues" evidence="1">
    <location>
        <begin position="265"/>
        <end position="281"/>
    </location>
</feature>
<keyword evidence="3" id="KW-1185">Reference proteome</keyword>
<feature type="compositionally biased region" description="Polar residues" evidence="1">
    <location>
        <begin position="315"/>
        <end position="329"/>
    </location>
</feature>
<comment type="caution">
    <text evidence="2">The sequence shown here is derived from an EMBL/GenBank/DDBJ whole genome shotgun (WGS) entry which is preliminary data.</text>
</comment>
<organism evidence="2 3">
    <name type="scientific">Marasmiellus scandens</name>
    <dbReference type="NCBI Taxonomy" id="2682957"/>
    <lineage>
        <taxon>Eukaryota</taxon>
        <taxon>Fungi</taxon>
        <taxon>Dikarya</taxon>
        <taxon>Basidiomycota</taxon>
        <taxon>Agaricomycotina</taxon>
        <taxon>Agaricomycetes</taxon>
        <taxon>Agaricomycetidae</taxon>
        <taxon>Agaricales</taxon>
        <taxon>Marasmiineae</taxon>
        <taxon>Omphalotaceae</taxon>
        <taxon>Marasmiellus</taxon>
    </lineage>
</organism>
<proteinExistence type="predicted"/>
<dbReference type="Proteomes" id="UP001498398">
    <property type="component" value="Unassembled WGS sequence"/>
</dbReference>
<accession>A0ABR1JAJ0</accession>
<feature type="region of interest" description="Disordered" evidence="1">
    <location>
        <begin position="100"/>
        <end position="329"/>
    </location>
</feature>
<evidence type="ECO:0008006" key="4">
    <source>
        <dbReference type="Google" id="ProtNLM"/>
    </source>
</evidence>
<name>A0ABR1JAJ0_9AGAR</name>